<dbReference type="SUPFAM" id="SSF46894">
    <property type="entry name" value="C-terminal effector domain of the bipartite response regulators"/>
    <property type="match status" value="1"/>
</dbReference>
<dbReference type="SUPFAM" id="SSF52172">
    <property type="entry name" value="CheY-like"/>
    <property type="match status" value="1"/>
</dbReference>
<dbReference type="PROSITE" id="PS50043">
    <property type="entry name" value="HTH_LUXR_2"/>
    <property type="match status" value="1"/>
</dbReference>
<evidence type="ECO:0000256" key="1">
    <source>
        <dbReference type="ARBA" id="ARBA00022553"/>
    </source>
</evidence>
<dbReference type="InterPro" id="IPR001789">
    <property type="entry name" value="Sig_transdc_resp-reg_receiver"/>
</dbReference>
<dbReference type="GO" id="GO:0003677">
    <property type="term" value="F:DNA binding"/>
    <property type="evidence" value="ECO:0007669"/>
    <property type="project" value="UniProtKB-KW"/>
</dbReference>
<reference evidence="6 7" key="1">
    <citation type="submission" date="2018-11" db="EMBL/GenBank/DDBJ databases">
        <title>Genomic Encyclopedia of Type Strains, Phase IV (KMG-IV): sequencing the most valuable type-strain genomes for metagenomic binning, comparative biology and taxonomic classification.</title>
        <authorList>
            <person name="Goeker M."/>
        </authorList>
    </citation>
    <scope>NUCLEOTIDE SEQUENCE [LARGE SCALE GENOMIC DNA]</scope>
    <source>
        <strain evidence="6 7">DSM 25623</strain>
    </source>
</reference>
<feature type="modified residue" description="4-aspartylphosphate" evidence="3">
    <location>
        <position position="55"/>
    </location>
</feature>
<keyword evidence="1 3" id="KW-0597">Phosphoprotein</keyword>
<dbReference type="CDD" id="cd17535">
    <property type="entry name" value="REC_NarL-like"/>
    <property type="match status" value="1"/>
</dbReference>
<dbReference type="Pfam" id="PF00196">
    <property type="entry name" value="GerE"/>
    <property type="match status" value="1"/>
</dbReference>
<dbReference type="OrthoDB" id="4313922at2"/>
<evidence type="ECO:0000256" key="3">
    <source>
        <dbReference type="PROSITE-ProRule" id="PRU00169"/>
    </source>
</evidence>
<dbReference type="PRINTS" id="PR00038">
    <property type="entry name" value="HTHLUXR"/>
</dbReference>
<dbReference type="InterPro" id="IPR011006">
    <property type="entry name" value="CheY-like_superfamily"/>
</dbReference>
<evidence type="ECO:0000256" key="2">
    <source>
        <dbReference type="ARBA" id="ARBA00023125"/>
    </source>
</evidence>
<dbReference type="GO" id="GO:0006355">
    <property type="term" value="P:regulation of DNA-templated transcription"/>
    <property type="evidence" value="ECO:0007669"/>
    <property type="project" value="InterPro"/>
</dbReference>
<keyword evidence="7" id="KW-1185">Reference proteome</keyword>
<keyword evidence="2" id="KW-0238">DNA-binding</keyword>
<dbReference type="GO" id="GO:0000160">
    <property type="term" value="P:phosphorelay signal transduction system"/>
    <property type="evidence" value="ECO:0007669"/>
    <property type="project" value="InterPro"/>
</dbReference>
<dbReference type="InterPro" id="IPR016032">
    <property type="entry name" value="Sig_transdc_resp-reg_C-effctor"/>
</dbReference>
<dbReference type="PANTHER" id="PTHR43214:SF17">
    <property type="entry name" value="TRANSCRIPTIONAL REGULATORY PROTEIN RCSB"/>
    <property type="match status" value="1"/>
</dbReference>
<dbReference type="InterPro" id="IPR036388">
    <property type="entry name" value="WH-like_DNA-bd_sf"/>
</dbReference>
<dbReference type="CDD" id="cd06170">
    <property type="entry name" value="LuxR_C_like"/>
    <property type="match status" value="1"/>
</dbReference>
<dbReference type="InterPro" id="IPR000792">
    <property type="entry name" value="Tscrpt_reg_LuxR_C"/>
</dbReference>
<dbReference type="Gene3D" id="3.40.50.2300">
    <property type="match status" value="1"/>
</dbReference>
<evidence type="ECO:0000313" key="6">
    <source>
        <dbReference type="EMBL" id="RPE81574.1"/>
    </source>
</evidence>
<organism evidence="6 7">
    <name type="scientific">Vulcaniibacterium tengchongense</name>
    <dbReference type="NCBI Taxonomy" id="1273429"/>
    <lineage>
        <taxon>Bacteria</taxon>
        <taxon>Pseudomonadati</taxon>
        <taxon>Pseudomonadota</taxon>
        <taxon>Gammaproteobacteria</taxon>
        <taxon>Lysobacterales</taxon>
        <taxon>Lysobacteraceae</taxon>
        <taxon>Vulcaniibacterium</taxon>
    </lineage>
</organism>
<accession>A0A3N4W8M9</accession>
<dbReference type="Proteomes" id="UP000269708">
    <property type="component" value="Unassembled WGS sequence"/>
</dbReference>
<evidence type="ECO:0000259" key="5">
    <source>
        <dbReference type="PROSITE" id="PS50110"/>
    </source>
</evidence>
<proteinExistence type="predicted"/>
<dbReference type="Pfam" id="PF00072">
    <property type="entry name" value="Response_reg"/>
    <property type="match status" value="1"/>
</dbReference>
<dbReference type="SMART" id="SM00421">
    <property type="entry name" value="HTH_LUXR"/>
    <property type="match status" value="1"/>
</dbReference>
<protein>
    <submittedName>
        <fullName evidence="6">LuxR family two component transcriptional regulator</fullName>
    </submittedName>
</protein>
<dbReference type="PROSITE" id="PS50110">
    <property type="entry name" value="RESPONSE_REGULATORY"/>
    <property type="match status" value="1"/>
</dbReference>
<evidence type="ECO:0000313" key="7">
    <source>
        <dbReference type="Proteomes" id="UP000269708"/>
    </source>
</evidence>
<dbReference type="InterPro" id="IPR039420">
    <property type="entry name" value="WalR-like"/>
</dbReference>
<evidence type="ECO:0000259" key="4">
    <source>
        <dbReference type="PROSITE" id="PS50043"/>
    </source>
</evidence>
<dbReference type="PANTHER" id="PTHR43214">
    <property type="entry name" value="TWO-COMPONENT RESPONSE REGULATOR"/>
    <property type="match status" value="1"/>
</dbReference>
<feature type="domain" description="Response regulatory" evidence="5">
    <location>
        <begin position="4"/>
        <end position="123"/>
    </location>
</feature>
<dbReference type="RefSeq" id="WP_123769113.1">
    <property type="nucleotide sequence ID" value="NZ_RKQN01000001.1"/>
</dbReference>
<dbReference type="EMBL" id="RKQN01000001">
    <property type="protein sequence ID" value="RPE81574.1"/>
    <property type="molecule type" value="Genomic_DNA"/>
</dbReference>
<feature type="domain" description="HTH luxR-type" evidence="4">
    <location>
        <begin position="145"/>
        <end position="210"/>
    </location>
</feature>
<comment type="caution">
    <text evidence="6">The sequence shown here is derived from an EMBL/GenBank/DDBJ whole genome shotgun (WGS) entry which is preliminary data.</text>
</comment>
<sequence>MSLRVVLADDHPVVVMGVRAVIESSGVGRVVAEAANPDELMAVLAATPCDVLITDFAMPGSRQVDGYSMIGLLRRQFPDLPIVLLTMMNNPATLRRVAAAGVLGLVEKGAAMEELPAAIQSAARGRPYFSASLRQKIEEAEGSTAGYGEVRLSPRETEVVRLLASGLTVTQIAERLHRSVTTISRQKGDAMRKLGITSDAELYAYAREHGLGS</sequence>
<name>A0A3N4W8M9_9GAMM</name>
<dbReference type="InterPro" id="IPR058245">
    <property type="entry name" value="NreC/VraR/RcsB-like_REC"/>
</dbReference>
<dbReference type="SMART" id="SM00448">
    <property type="entry name" value="REC"/>
    <property type="match status" value="1"/>
</dbReference>
<dbReference type="Gene3D" id="1.10.10.10">
    <property type="entry name" value="Winged helix-like DNA-binding domain superfamily/Winged helix DNA-binding domain"/>
    <property type="match status" value="1"/>
</dbReference>
<gene>
    <name evidence="6" type="ORF">EDC50_0765</name>
</gene>
<dbReference type="AlphaFoldDB" id="A0A3N4W8M9"/>